<dbReference type="Proteomes" id="UP001176941">
    <property type="component" value="Chromosome 7"/>
</dbReference>
<dbReference type="EMBL" id="OX459943">
    <property type="protein sequence ID" value="CAI9177980.1"/>
    <property type="molecule type" value="Genomic_DNA"/>
</dbReference>
<keyword evidence="2" id="KW-1185">Reference proteome</keyword>
<gene>
    <name evidence="1" type="ORF">MRATA1EN1_LOCUS26942</name>
</gene>
<sequence>MPAAGVAVFDATHQFAEHTIQMKWFLWDSERCSGSDWRQTTFFWCKFGFGKCFEASSQSNHLAGHHQLSYKIHFFSHITVQLRNGLLFLHRIREDSALK</sequence>
<protein>
    <submittedName>
        <fullName evidence="1">Uncharacterized protein</fullName>
    </submittedName>
</protein>
<name>A0ABN8ZX12_RANTA</name>
<proteinExistence type="predicted"/>
<organism evidence="1 2">
    <name type="scientific">Rangifer tarandus platyrhynchus</name>
    <name type="common">Svalbard reindeer</name>
    <dbReference type="NCBI Taxonomy" id="3082113"/>
    <lineage>
        <taxon>Eukaryota</taxon>
        <taxon>Metazoa</taxon>
        <taxon>Chordata</taxon>
        <taxon>Craniata</taxon>
        <taxon>Vertebrata</taxon>
        <taxon>Euteleostomi</taxon>
        <taxon>Mammalia</taxon>
        <taxon>Eutheria</taxon>
        <taxon>Laurasiatheria</taxon>
        <taxon>Artiodactyla</taxon>
        <taxon>Ruminantia</taxon>
        <taxon>Pecora</taxon>
        <taxon>Cervidae</taxon>
        <taxon>Odocoileinae</taxon>
        <taxon>Rangifer</taxon>
    </lineage>
</organism>
<reference evidence="1" key="1">
    <citation type="submission" date="2023-04" db="EMBL/GenBank/DDBJ databases">
        <authorList>
            <consortium name="ELIXIR-Norway"/>
        </authorList>
    </citation>
    <scope>NUCLEOTIDE SEQUENCE [LARGE SCALE GENOMIC DNA]</scope>
</reference>
<evidence type="ECO:0000313" key="2">
    <source>
        <dbReference type="Proteomes" id="UP001176941"/>
    </source>
</evidence>
<evidence type="ECO:0000313" key="1">
    <source>
        <dbReference type="EMBL" id="CAI9177980.1"/>
    </source>
</evidence>
<accession>A0ABN8ZX12</accession>